<reference evidence="1" key="1">
    <citation type="submission" date="2020-11" db="EMBL/GenBank/DDBJ databases">
        <authorList>
            <person name="Konstantinou D."/>
            <person name="Gkelis S."/>
            <person name="Popin R."/>
            <person name="Fewer D."/>
            <person name="Sivonen K."/>
        </authorList>
    </citation>
    <scope>NUCLEOTIDE SEQUENCE</scope>
    <source>
        <strain evidence="1">TAU-MAC 1115</strain>
    </source>
</reference>
<dbReference type="EMBL" id="JADOES010000003">
    <property type="protein sequence ID" value="MBT9314299.1"/>
    <property type="molecule type" value="Genomic_DNA"/>
</dbReference>
<sequence>MTYRVEISPTAIKDIEQIFLWMRDFSLDDAHRWVRGCYEIMLTLEKLPNRCAVAVESQFGDEESLEN</sequence>
<dbReference type="AlphaFoldDB" id="A0A947DD36"/>
<comment type="caution">
    <text evidence="1">The sequence shown here is derived from an EMBL/GenBank/DDBJ whole genome shotgun (WGS) entry which is preliminary data.</text>
</comment>
<organism evidence="1 2">
    <name type="scientific">Leptothoe spongobia TAU-MAC 1115</name>
    <dbReference type="NCBI Taxonomy" id="1967444"/>
    <lineage>
        <taxon>Bacteria</taxon>
        <taxon>Bacillati</taxon>
        <taxon>Cyanobacteriota</taxon>
        <taxon>Cyanophyceae</taxon>
        <taxon>Nodosilineales</taxon>
        <taxon>Cymatolegaceae</taxon>
        <taxon>Leptothoe</taxon>
        <taxon>Leptothoe spongobia</taxon>
    </lineage>
</organism>
<dbReference type="RefSeq" id="WP_215607360.1">
    <property type="nucleotide sequence ID" value="NZ_JADOES010000003.1"/>
</dbReference>
<accession>A0A947DD36</accession>
<dbReference type="Proteomes" id="UP000717364">
    <property type="component" value="Unassembled WGS sequence"/>
</dbReference>
<name>A0A947DD36_9CYAN</name>
<evidence type="ECO:0008006" key="3">
    <source>
        <dbReference type="Google" id="ProtNLM"/>
    </source>
</evidence>
<gene>
    <name evidence="1" type="ORF">IXB50_02550</name>
</gene>
<protein>
    <recommendedName>
        <fullName evidence="3">Type II toxin-antitoxin system RelE/ParE family toxin</fullName>
    </recommendedName>
</protein>
<proteinExistence type="predicted"/>
<evidence type="ECO:0000313" key="2">
    <source>
        <dbReference type="Proteomes" id="UP000717364"/>
    </source>
</evidence>
<dbReference type="Gene3D" id="3.30.2310.20">
    <property type="entry name" value="RelE-like"/>
    <property type="match status" value="1"/>
</dbReference>
<reference evidence="1" key="2">
    <citation type="journal article" date="2021" name="Mar. Drugs">
        <title>Genome Reduction and Secondary Metabolism of the Marine Sponge-Associated Cyanobacterium Leptothoe.</title>
        <authorList>
            <person name="Konstantinou D."/>
            <person name="Popin R.V."/>
            <person name="Fewer D.P."/>
            <person name="Sivonen K."/>
            <person name="Gkelis S."/>
        </authorList>
    </citation>
    <scope>NUCLEOTIDE SEQUENCE</scope>
    <source>
        <strain evidence="1">TAU-MAC 1115</strain>
    </source>
</reference>
<evidence type="ECO:0000313" key="1">
    <source>
        <dbReference type="EMBL" id="MBT9314299.1"/>
    </source>
</evidence>
<keyword evidence="2" id="KW-1185">Reference proteome</keyword>
<dbReference type="InterPro" id="IPR035093">
    <property type="entry name" value="RelE/ParE_toxin_dom_sf"/>
</dbReference>